<keyword evidence="2" id="KW-1185">Reference proteome</keyword>
<dbReference type="InterPro" id="IPR050484">
    <property type="entry name" value="Transf_Hexapept/Carb_Anhydrase"/>
</dbReference>
<proteinExistence type="predicted"/>
<dbReference type="PANTHER" id="PTHR13061">
    <property type="entry name" value="DYNACTIN SUBUNIT P25"/>
    <property type="match status" value="1"/>
</dbReference>
<comment type="caution">
    <text evidence="1">The sequence shown here is derived from an EMBL/GenBank/DDBJ whole genome shotgun (WGS) entry which is preliminary data.</text>
</comment>
<evidence type="ECO:0000313" key="1">
    <source>
        <dbReference type="EMBL" id="CAI2379236.1"/>
    </source>
</evidence>
<name>A0AAD2D443_EUPCR</name>
<dbReference type="Proteomes" id="UP001295684">
    <property type="component" value="Unassembled WGS sequence"/>
</dbReference>
<dbReference type="InterPro" id="IPR011004">
    <property type="entry name" value="Trimer_LpxA-like_sf"/>
</dbReference>
<reference evidence="1" key="1">
    <citation type="submission" date="2023-07" db="EMBL/GenBank/DDBJ databases">
        <authorList>
            <consortium name="AG Swart"/>
            <person name="Singh M."/>
            <person name="Singh A."/>
            <person name="Seah K."/>
            <person name="Emmerich C."/>
        </authorList>
    </citation>
    <scope>NUCLEOTIDE SEQUENCE</scope>
    <source>
        <strain evidence="1">DP1</strain>
    </source>
</reference>
<organism evidence="1 2">
    <name type="scientific">Euplotes crassus</name>
    <dbReference type="NCBI Taxonomy" id="5936"/>
    <lineage>
        <taxon>Eukaryota</taxon>
        <taxon>Sar</taxon>
        <taxon>Alveolata</taxon>
        <taxon>Ciliophora</taxon>
        <taxon>Intramacronucleata</taxon>
        <taxon>Spirotrichea</taxon>
        <taxon>Hypotrichia</taxon>
        <taxon>Euplotida</taxon>
        <taxon>Euplotidae</taxon>
        <taxon>Moneuplotes</taxon>
    </lineage>
</organism>
<dbReference type="Gene3D" id="2.160.10.10">
    <property type="entry name" value="Hexapeptide repeat proteins"/>
    <property type="match status" value="1"/>
</dbReference>
<dbReference type="AlphaFoldDB" id="A0AAD2D443"/>
<gene>
    <name evidence="1" type="ORF">ECRASSUSDP1_LOCUS20645</name>
</gene>
<sequence length="254" mass="28469">MDIFGLAVKRARFNYGRLLKELGLQLDRKGCKLSYNIAPYQELSRHQTVHPLYAHTADIRNSWIAPNAHLLGRVIVSPWATIWYNAVLRAEINTIRIGHFSSIGDATVINSSISTPVNVPPSVNIGKNVIVGDNCTINSSIIDDEVKIGNRSYIGEGVVIERGAEIQANSIVPPGSLIPAGQLWGGNTIKYIRDLTEEEKWNNYNESYTQTVQSEADEGSSWPRSYVKDLPEQEGTETIEEYTERNYFRKGLFN</sequence>
<dbReference type="EMBL" id="CAMPGE010021057">
    <property type="protein sequence ID" value="CAI2379236.1"/>
    <property type="molecule type" value="Genomic_DNA"/>
</dbReference>
<dbReference type="InterPro" id="IPR047324">
    <property type="entry name" value="LbH_gamma_CA-like"/>
</dbReference>
<evidence type="ECO:0000313" key="2">
    <source>
        <dbReference type="Proteomes" id="UP001295684"/>
    </source>
</evidence>
<dbReference type="SUPFAM" id="SSF51161">
    <property type="entry name" value="Trimeric LpxA-like enzymes"/>
    <property type="match status" value="1"/>
</dbReference>
<dbReference type="CDD" id="cd04645">
    <property type="entry name" value="LbH_gamma_CA_like"/>
    <property type="match status" value="1"/>
</dbReference>
<accession>A0AAD2D443</accession>
<protein>
    <submittedName>
        <fullName evidence="1">Uncharacterized protein</fullName>
    </submittedName>
</protein>
<dbReference type="PANTHER" id="PTHR13061:SF29">
    <property type="entry name" value="GAMMA CARBONIC ANHYDRASE-LIKE 1, MITOCHONDRIAL-RELATED"/>
    <property type="match status" value="1"/>
</dbReference>